<dbReference type="EMBL" id="JACEEZ010004120">
    <property type="protein sequence ID" value="KAG0726638.1"/>
    <property type="molecule type" value="Genomic_DNA"/>
</dbReference>
<name>A0A8J4YEP3_CHIOP</name>
<evidence type="ECO:0000313" key="2">
    <source>
        <dbReference type="EMBL" id="KAG0726638.1"/>
    </source>
</evidence>
<protein>
    <submittedName>
        <fullName evidence="2">Uncharacterized protein</fullName>
    </submittedName>
</protein>
<comment type="caution">
    <text evidence="2">The sequence shown here is derived from an EMBL/GenBank/DDBJ whole genome shotgun (WGS) entry which is preliminary data.</text>
</comment>
<proteinExistence type="predicted"/>
<sequence>MAELGSGPISGALKDRSSCWGQPLPGGPRGIMQGSNPILGPTESDGSARACESGRLTERASRLPRAAHRAWVAGRPNKRTVVTTDGTRTSFRALGIIRSIGCSPKLGRTTHHDAGCRRCVGPHKDLGQRPQFIFSTAVHGADATPARSTVRRHRRARGRRWLKEIRRR</sequence>
<evidence type="ECO:0000313" key="3">
    <source>
        <dbReference type="Proteomes" id="UP000770661"/>
    </source>
</evidence>
<keyword evidence="3" id="KW-1185">Reference proteome</keyword>
<accession>A0A8J4YEP3</accession>
<organism evidence="2 3">
    <name type="scientific">Chionoecetes opilio</name>
    <name type="common">Atlantic snow crab</name>
    <name type="synonym">Cancer opilio</name>
    <dbReference type="NCBI Taxonomy" id="41210"/>
    <lineage>
        <taxon>Eukaryota</taxon>
        <taxon>Metazoa</taxon>
        <taxon>Ecdysozoa</taxon>
        <taxon>Arthropoda</taxon>
        <taxon>Crustacea</taxon>
        <taxon>Multicrustacea</taxon>
        <taxon>Malacostraca</taxon>
        <taxon>Eumalacostraca</taxon>
        <taxon>Eucarida</taxon>
        <taxon>Decapoda</taxon>
        <taxon>Pleocyemata</taxon>
        <taxon>Brachyura</taxon>
        <taxon>Eubrachyura</taxon>
        <taxon>Majoidea</taxon>
        <taxon>Majidae</taxon>
        <taxon>Chionoecetes</taxon>
    </lineage>
</organism>
<gene>
    <name evidence="2" type="ORF">GWK47_036129</name>
</gene>
<feature type="region of interest" description="Disordered" evidence="1">
    <location>
        <begin position="1"/>
        <end position="49"/>
    </location>
</feature>
<reference evidence="2" key="1">
    <citation type="submission" date="2020-07" db="EMBL/GenBank/DDBJ databases">
        <title>The High-quality genome of the commercially important snow crab, Chionoecetes opilio.</title>
        <authorList>
            <person name="Jeong J.-H."/>
            <person name="Ryu S."/>
        </authorList>
    </citation>
    <scope>NUCLEOTIDE SEQUENCE</scope>
    <source>
        <strain evidence="2">MADBK_172401_WGS</strain>
        <tissue evidence="2">Digestive gland</tissue>
    </source>
</reference>
<evidence type="ECO:0000256" key="1">
    <source>
        <dbReference type="SAM" id="MobiDB-lite"/>
    </source>
</evidence>
<dbReference type="AlphaFoldDB" id="A0A8J4YEP3"/>
<dbReference type="Proteomes" id="UP000770661">
    <property type="component" value="Unassembled WGS sequence"/>
</dbReference>